<feature type="transmembrane region" description="Helical" evidence="6">
    <location>
        <begin position="15"/>
        <end position="34"/>
    </location>
</feature>
<name>A0A212SGE8_RHOAC</name>
<sequence length="237" mass="25335">MDYFSTTFVISLLEIIWIDILLSGDNAVVIALACRSLPAGKQKLGIRLGAATAVVLRIIFATIITYLLAIPYLRIFGGLMLLWIAINLVKAEEEDENEIKASESLFGAVRTIAIADVVMSLDNVVAVAAASKGHIPLFVIGLLISIPFVVIGASLITKFIQRYPILIWFGGALLGWIAGEMIVTDPYVAGVVHTFSEAHNYGDAIHYGAAVVGAVIVVGCGFILSRMSMRAKTGDAV</sequence>
<evidence type="ECO:0000256" key="4">
    <source>
        <dbReference type="ARBA" id="ARBA00022989"/>
    </source>
</evidence>
<gene>
    <name evidence="7" type="ORF">SAMN06265338_13711</name>
</gene>
<dbReference type="GO" id="GO:0016020">
    <property type="term" value="C:membrane"/>
    <property type="evidence" value="ECO:0007669"/>
    <property type="project" value="UniProtKB-SubCell"/>
</dbReference>
<feature type="transmembrane region" description="Helical" evidence="6">
    <location>
        <begin position="163"/>
        <end position="184"/>
    </location>
</feature>
<dbReference type="NCBIfam" id="TIGR03717">
    <property type="entry name" value="R_switched_YjbE"/>
    <property type="match status" value="1"/>
</dbReference>
<dbReference type="Pfam" id="PF03741">
    <property type="entry name" value="TerC"/>
    <property type="match status" value="1"/>
</dbReference>
<comment type="similarity">
    <text evidence="2">Belongs to the TerC family.</text>
</comment>
<evidence type="ECO:0000256" key="6">
    <source>
        <dbReference type="SAM" id="Phobius"/>
    </source>
</evidence>
<reference evidence="8" key="1">
    <citation type="submission" date="2017-06" db="EMBL/GenBank/DDBJ databases">
        <authorList>
            <person name="Varghese N."/>
            <person name="Submissions S."/>
        </authorList>
    </citation>
    <scope>NUCLEOTIDE SEQUENCE [LARGE SCALE GENOMIC DNA]</scope>
    <source>
        <strain evidence="8">DSM 137</strain>
    </source>
</reference>
<evidence type="ECO:0000256" key="5">
    <source>
        <dbReference type="ARBA" id="ARBA00023136"/>
    </source>
</evidence>
<proteinExistence type="inferred from homology"/>
<evidence type="ECO:0000313" key="8">
    <source>
        <dbReference type="Proteomes" id="UP000198418"/>
    </source>
</evidence>
<dbReference type="Proteomes" id="UP000198418">
    <property type="component" value="Unassembled WGS sequence"/>
</dbReference>
<evidence type="ECO:0000313" key="7">
    <source>
        <dbReference type="EMBL" id="SNB84594.1"/>
    </source>
</evidence>
<feature type="transmembrane region" description="Helical" evidence="6">
    <location>
        <begin position="135"/>
        <end position="156"/>
    </location>
</feature>
<dbReference type="PANTHER" id="PTHR30238:SF4">
    <property type="entry name" value="SLL1022 PROTEIN"/>
    <property type="match status" value="1"/>
</dbReference>
<dbReference type="AlphaFoldDB" id="A0A212SGE8"/>
<dbReference type="PANTHER" id="PTHR30238">
    <property type="entry name" value="MEMBRANE BOUND PREDICTED REDOX MODULATOR"/>
    <property type="match status" value="1"/>
</dbReference>
<feature type="transmembrane region" description="Helical" evidence="6">
    <location>
        <begin position="204"/>
        <end position="224"/>
    </location>
</feature>
<accession>A0A212SGE8</accession>
<organism evidence="7 8">
    <name type="scientific">Rhodoblastus acidophilus</name>
    <name type="common">Rhodopseudomonas acidophila</name>
    <dbReference type="NCBI Taxonomy" id="1074"/>
    <lineage>
        <taxon>Bacteria</taxon>
        <taxon>Pseudomonadati</taxon>
        <taxon>Pseudomonadota</taxon>
        <taxon>Alphaproteobacteria</taxon>
        <taxon>Hyphomicrobiales</taxon>
        <taxon>Rhodoblastaceae</taxon>
        <taxon>Rhodoblastus</taxon>
    </lineage>
</organism>
<dbReference type="RefSeq" id="WP_088522663.1">
    <property type="nucleotide sequence ID" value="NZ_FYDG01000037.1"/>
</dbReference>
<dbReference type="InterPro" id="IPR005496">
    <property type="entry name" value="Integral_membrane_TerC"/>
</dbReference>
<feature type="transmembrane region" description="Helical" evidence="6">
    <location>
        <begin position="46"/>
        <end position="66"/>
    </location>
</feature>
<protein>
    <submittedName>
        <fullName evidence="7">Integral membrane protein, YjbE family</fullName>
    </submittedName>
</protein>
<evidence type="ECO:0000256" key="1">
    <source>
        <dbReference type="ARBA" id="ARBA00004141"/>
    </source>
</evidence>
<keyword evidence="8" id="KW-1185">Reference proteome</keyword>
<dbReference type="EMBL" id="FYDG01000037">
    <property type="protein sequence ID" value="SNB84594.1"/>
    <property type="molecule type" value="Genomic_DNA"/>
</dbReference>
<evidence type="ECO:0000256" key="2">
    <source>
        <dbReference type="ARBA" id="ARBA00007511"/>
    </source>
</evidence>
<dbReference type="OrthoDB" id="9807970at2"/>
<evidence type="ECO:0000256" key="3">
    <source>
        <dbReference type="ARBA" id="ARBA00022692"/>
    </source>
</evidence>
<dbReference type="InterPro" id="IPR022301">
    <property type="entry name" value="Integral_membrane_YjbE"/>
</dbReference>
<keyword evidence="3 6" id="KW-0812">Transmembrane</keyword>
<keyword evidence="5 6" id="KW-0472">Membrane</keyword>
<comment type="subcellular location">
    <subcellularLocation>
        <location evidence="1">Membrane</location>
        <topology evidence="1">Multi-pass membrane protein</topology>
    </subcellularLocation>
</comment>
<keyword evidence="4 6" id="KW-1133">Transmembrane helix</keyword>